<name>A0ACC0XC46_9ROSI</name>
<evidence type="ECO:0000313" key="1">
    <source>
        <dbReference type="EMBL" id="KAJ0013936.1"/>
    </source>
</evidence>
<dbReference type="EMBL" id="CM047748">
    <property type="protein sequence ID" value="KAJ0013936.1"/>
    <property type="molecule type" value="Genomic_DNA"/>
</dbReference>
<sequence length="572" mass="64092">MATNLPSFQTPQTLFASVDMGTNSFKLLIIRAYPSGKFFTLDRVKEPVTLGRDFTSSLHISSESFSRSIESLLKFRTLIESYKVEKDQTRVVATAAARDAKNKEQFVKSVEENVGFEVDVLSGEEEAEFMYLGMLQFLPVYDKLVLGIDIGGGSTEFVVGKRGKIVFCESLRLGHVGLSEKFGTSEGEVEKMRKFIRMVVAESGLVERVRESGFEVAVGCSGTIRALEKAVFNGYDQRFVDNVGVLGGCKRDWRLSREGLKSVVERLCSGGGEGERVRKESFFKRRSEFIVAGAVLLDEIFELLGIEEMEVSGYGLAEGVIADSLAKIFDGYDLNANARWRSVMRLAMRFSGTKKMKSAAQCASIAKDIFDGLRKCDELANIQVKLGVSLDNKDLEFLEAACLLHNIGLFISKKGYHKKSCEIIMNGDHLYGYSTEEIKLIALLTRYHRKKFPKFSHSSLKEFSGEVIQKFKMLCAMMRLSVILEQNESVNLQEMEVFHSHEGFKLVIQEARDRPSLHGISLPTTEDIGPELRQELQYFNKVFKQELLIIVPSSSSSNSKDKATSARDVDHL</sequence>
<dbReference type="Proteomes" id="UP001163603">
    <property type="component" value="Chromosome 13"/>
</dbReference>
<organism evidence="1 2">
    <name type="scientific">Pistacia integerrima</name>
    <dbReference type="NCBI Taxonomy" id="434235"/>
    <lineage>
        <taxon>Eukaryota</taxon>
        <taxon>Viridiplantae</taxon>
        <taxon>Streptophyta</taxon>
        <taxon>Embryophyta</taxon>
        <taxon>Tracheophyta</taxon>
        <taxon>Spermatophyta</taxon>
        <taxon>Magnoliopsida</taxon>
        <taxon>eudicotyledons</taxon>
        <taxon>Gunneridae</taxon>
        <taxon>Pentapetalae</taxon>
        <taxon>rosids</taxon>
        <taxon>malvids</taxon>
        <taxon>Sapindales</taxon>
        <taxon>Anacardiaceae</taxon>
        <taxon>Pistacia</taxon>
    </lineage>
</organism>
<keyword evidence="2" id="KW-1185">Reference proteome</keyword>
<protein>
    <submittedName>
        <fullName evidence="1">Uncharacterized protein</fullName>
    </submittedName>
</protein>
<comment type="caution">
    <text evidence="1">The sequence shown here is derived from an EMBL/GenBank/DDBJ whole genome shotgun (WGS) entry which is preliminary data.</text>
</comment>
<proteinExistence type="predicted"/>
<gene>
    <name evidence="1" type="ORF">Pint_19749</name>
</gene>
<evidence type="ECO:0000313" key="2">
    <source>
        <dbReference type="Proteomes" id="UP001163603"/>
    </source>
</evidence>
<accession>A0ACC0XC46</accession>
<reference evidence="2" key="1">
    <citation type="journal article" date="2023" name="G3 (Bethesda)">
        <title>Genome assembly and association tests identify interacting loci associated with vigor, precocity, and sex in interspecific pistachio rootstocks.</title>
        <authorList>
            <person name="Palmer W."/>
            <person name="Jacygrad E."/>
            <person name="Sagayaradj S."/>
            <person name="Cavanaugh K."/>
            <person name="Han R."/>
            <person name="Bertier L."/>
            <person name="Beede B."/>
            <person name="Kafkas S."/>
            <person name="Golino D."/>
            <person name="Preece J."/>
            <person name="Michelmore R."/>
        </authorList>
    </citation>
    <scope>NUCLEOTIDE SEQUENCE [LARGE SCALE GENOMIC DNA]</scope>
</reference>